<protein>
    <submittedName>
        <fullName evidence="1">Uncharacterized protein</fullName>
    </submittedName>
</protein>
<reference evidence="1" key="1">
    <citation type="submission" date="2016-10" db="EMBL/GenBank/DDBJ databases">
        <authorList>
            <person name="Varghese N."/>
        </authorList>
    </citation>
    <scope>NUCLEOTIDE SEQUENCE</scope>
</reference>
<organism evidence="1">
    <name type="scientific">uncultured virus</name>
    <dbReference type="NCBI Taxonomy" id="340016"/>
    <lineage>
        <taxon>Viruses</taxon>
        <taxon>environmental samples</taxon>
    </lineage>
</organism>
<reference evidence="1" key="2">
    <citation type="journal article" date="2017" name="Nat. Commun.">
        <title>Single-virus genomics reveals hidden cosmopolitan and abundant viruses.</title>
        <authorList>
            <person name="Martinez-Hernandez F."/>
            <person name="Fornas O."/>
            <person name="Lluesma Gomez M."/>
            <person name="Bolduc B."/>
            <person name="de la Cruz Pena M.J."/>
            <person name="Martinez J.M."/>
            <person name="Anton J."/>
            <person name="Gasol J.M."/>
            <person name="Rosselli R."/>
            <person name="Rodriguez-Valera F."/>
            <person name="Sullivan M.B."/>
            <person name="Acinas S.G."/>
            <person name="Martinez-Garcia M."/>
        </authorList>
    </citation>
    <scope>NUCLEOTIDE SEQUENCE</scope>
</reference>
<proteinExistence type="predicted"/>
<accession>A0A218MLT0</accession>
<sequence>MIEYKFITQGKAQDIKAMSLKKAMRSFQSKAGDAKVVYVEWQSRKGNVSFYTYNLPYKFRKERKGR</sequence>
<dbReference type="EMBL" id="KY052823">
    <property type="protein sequence ID" value="ASF00244.1"/>
    <property type="molecule type" value="Genomic_DNA"/>
</dbReference>
<name>A0A218MLT0_9VIRU</name>
<evidence type="ECO:0000313" key="1">
    <source>
        <dbReference type="EMBL" id="ASF00244.1"/>
    </source>
</evidence>